<comment type="caution">
    <text evidence="2">The sequence shown here is derived from an EMBL/GenBank/DDBJ whole genome shotgun (WGS) entry which is preliminary data.</text>
</comment>
<evidence type="ECO:0000256" key="1">
    <source>
        <dbReference type="SAM" id="MobiDB-lite"/>
    </source>
</evidence>
<feature type="region of interest" description="Disordered" evidence="1">
    <location>
        <begin position="230"/>
        <end position="250"/>
    </location>
</feature>
<gene>
    <name evidence="2" type="ORF">CYMTET_23408</name>
</gene>
<organism evidence="2 3">
    <name type="scientific">Cymbomonas tetramitiformis</name>
    <dbReference type="NCBI Taxonomy" id="36881"/>
    <lineage>
        <taxon>Eukaryota</taxon>
        <taxon>Viridiplantae</taxon>
        <taxon>Chlorophyta</taxon>
        <taxon>Pyramimonadophyceae</taxon>
        <taxon>Pyramimonadales</taxon>
        <taxon>Pyramimonadaceae</taxon>
        <taxon>Cymbomonas</taxon>
    </lineage>
</organism>
<feature type="compositionally biased region" description="Low complexity" evidence="1">
    <location>
        <begin position="1"/>
        <end position="14"/>
    </location>
</feature>
<evidence type="ECO:0008006" key="4">
    <source>
        <dbReference type="Google" id="ProtNLM"/>
    </source>
</evidence>
<dbReference type="EMBL" id="LGRX02012037">
    <property type="protein sequence ID" value="KAK3268068.1"/>
    <property type="molecule type" value="Genomic_DNA"/>
</dbReference>
<dbReference type="AlphaFoldDB" id="A0AAE0L0Y5"/>
<dbReference type="Proteomes" id="UP001190700">
    <property type="component" value="Unassembled WGS sequence"/>
</dbReference>
<keyword evidence="3" id="KW-1185">Reference proteome</keyword>
<protein>
    <recommendedName>
        <fullName evidence="4">Reverse transcriptase domain-containing protein</fullName>
    </recommendedName>
</protein>
<evidence type="ECO:0000313" key="2">
    <source>
        <dbReference type="EMBL" id="KAK3268068.1"/>
    </source>
</evidence>
<feature type="region of interest" description="Disordered" evidence="1">
    <location>
        <begin position="1"/>
        <end position="62"/>
    </location>
</feature>
<accession>A0AAE0L0Y5</accession>
<proteinExistence type="predicted"/>
<evidence type="ECO:0000313" key="3">
    <source>
        <dbReference type="Proteomes" id="UP001190700"/>
    </source>
</evidence>
<name>A0AAE0L0Y5_9CHLO</name>
<reference evidence="2 3" key="1">
    <citation type="journal article" date="2015" name="Genome Biol. Evol.">
        <title>Comparative Genomics of a Bacterivorous Green Alga Reveals Evolutionary Causalities and Consequences of Phago-Mixotrophic Mode of Nutrition.</title>
        <authorList>
            <person name="Burns J.A."/>
            <person name="Paasch A."/>
            <person name="Narechania A."/>
            <person name="Kim E."/>
        </authorList>
    </citation>
    <scope>NUCLEOTIDE SEQUENCE [LARGE SCALE GENOMIC DNA]</scope>
    <source>
        <strain evidence="2 3">PLY_AMNH</strain>
    </source>
</reference>
<sequence>MNALLAYASGSSASSDEERGGPVGAKRAASGERKGDSGHGLGAEDMGLSSKEGGQMGKPEGKKTADWVAVLLALAAPTRGMGGTSDGVTESDVARIAAAVVATAVGDMKTTLLGQIQAMMGGAGGGGIKAGAEWGATENIGAGFKTVNKETLAKAPRMELAEEDIAKPPGEGPRPAGVVGSSMVPGPKMAELAAGELLEGPVGELPSSRLEAMEDDAVAGVPHAFGAVESAPDMNMGQGLGGATRRSSSEWWRGAPPYRKGTPDHGSISRVKRRGLPHAERGIRDGWSEEIEPEELYRVPNYMVPDRMDVIRSEIEKKHTAKHIFLVPCVGYLDDFFMAAPTRAEAEEFVMHLVDFVSFLKFTVNNSKYEGGLQRQEFLAVRLSTEEDLCTATGDKDYNLPEIWQQ</sequence>